<feature type="non-terminal residue" evidence="1">
    <location>
        <position position="1"/>
    </location>
</feature>
<name>A0ABY2N0H4_9LEPT</name>
<evidence type="ECO:0000313" key="2">
    <source>
        <dbReference type="Proteomes" id="UP000297422"/>
    </source>
</evidence>
<dbReference type="Proteomes" id="UP000297422">
    <property type="component" value="Unassembled WGS sequence"/>
</dbReference>
<protein>
    <submittedName>
        <fullName evidence="1">IS481 family transposase</fullName>
    </submittedName>
</protein>
<proteinExistence type="predicted"/>
<accession>A0ABY2N0H4</accession>
<organism evidence="1 2">
    <name type="scientific">Leptospira stimsonii</name>
    <dbReference type="NCBI Taxonomy" id="2202203"/>
    <lineage>
        <taxon>Bacteria</taxon>
        <taxon>Pseudomonadati</taxon>
        <taxon>Spirochaetota</taxon>
        <taxon>Spirochaetia</taxon>
        <taxon>Leptospirales</taxon>
        <taxon>Leptospiraceae</taxon>
        <taxon>Leptospira</taxon>
    </lineage>
</organism>
<sequence>AGRTKFYESIEQMQIDLEIFFEEYNYKRAHQGRKMNGRTPFQVFIEGIKFKENEETILEN</sequence>
<evidence type="ECO:0000313" key="1">
    <source>
        <dbReference type="EMBL" id="TGM13557.1"/>
    </source>
</evidence>
<keyword evidence="2" id="KW-1185">Reference proteome</keyword>
<reference evidence="2" key="1">
    <citation type="journal article" date="2019" name="PLoS Negl. Trop. Dis.">
        <title>Revisiting the worldwide diversity of Leptospira species in the environment.</title>
        <authorList>
            <person name="Vincent A.T."/>
            <person name="Schiettekatte O."/>
            <person name="Bourhy P."/>
            <person name="Veyrier F.J."/>
            <person name="Picardeau M."/>
        </authorList>
    </citation>
    <scope>NUCLEOTIDE SEQUENCE [LARGE SCALE GENOMIC DNA]</scope>
    <source>
        <strain evidence="2">201702407</strain>
    </source>
</reference>
<comment type="caution">
    <text evidence="1">The sequence shown here is derived from an EMBL/GenBank/DDBJ whole genome shotgun (WGS) entry which is preliminary data.</text>
</comment>
<dbReference type="EMBL" id="RQGT01000083">
    <property type="protein sequence ID" value="TGM13557.1"/>
    <property type="molecule type" value="Genomic_DNA"/>
</dbReference>
<gene>
    <name evidence="1" type="ORF">EHQ90_13785</name>
</gene>